<keyword evidence="2" id="KW-1185">Reference proteome</keyword>
<evidence type="ECO:0000313" key="2">
    <source>
        <dbReference type="Proteomes" id="UP000277204"/>
    </source>
</evidence>
<name>A0A183LH61_9TREM</name>
<sequence>MERLPEEFVDPTSSSINMDLDFYTNRFTNTMRPVKPVSTRPQPTDVFVQPVLRYSTHGFETHIDDHSNQHTKDLSKFFNLKPKHCIIGTNESISIDRLKAAY</sequence>
<gene>
    <name evidence="1" type="ORF">SMRZ_LOCUS3136</name>
</gene>
<protein>
    <submittedName>
        <fullName evidence="1">Uncharacterized protein</fullName>
    </submittedName>
</protein>
<dbReference type="AlphaFoldDB" id="A0A183LH61"/>
<organism evidence="1 2">
    <name type="scientific">Schistosoma margrebowiei</name>
    <dbReference type="NCBI Taxonomy" id="48269"/>
    <lineage>
        <taxon>Eukaryota</taxon>
        <taxon>Metazoa</taxon>
        <taxon>Spiralia</taxon>
        <taxon>Lophotrochozoa</taxon>
        <taxon>Platyhelminthes</taxon>
        <taxon>Trematoda</taxon>
        <taxon>Digenea</taxon>
        <taxon>Strigeidida</taxon>
        <taxon>Schistosomatoidea</taxon>
        <taxon>Schistosomatidae</taxon>
        <taxon>Schistosoma</taxon>
    </lineage>
</organism>
<accession>A0A183LH61</accession>
<dbReference type="EMBL" id="UZAI01000872">
    <property type="protein sequence ID" value="VDO57174.1"/>
    <property type="molecule type" value="Genomic_DNA"/>
</dbReference>
<proteinExistence type="predicted"/>
<evidence type="ECO:0000313" key="1">
    <source>
        <dbReference type="EMBL" id="VDO57174.1"/>
    </source>
</evidence>
<dbReference type="Proteomes" id="UP000277204">
    <property type="component" value="Unassembled WGS sequence"/>
</dbReference>
<reference evidence="1 2" key="1">
    <citation type="submission" date="2018-11" db="EMBL/GenBank/DDBJ databases">
        <authorList>
            <consortium name="Pathogen Informatics"/>
        </authorList>
    </citation>
    <scope>NUCLEOTIDE SEQUENCE [LARGE SCALE GENOMIC DNA]</scope>
    <source>
        <strain evidence="1 2">Zambia</strain>
    </source>
</reference>